<gene>
    <name evidence="1" type="ORF">HMPREF0520_1214</name>
</gene>
<dbReference type="AlphaFoldDB" id="C8PDP4"/>
<dbReference type="Proteomes" id="UP000004115">
    <property type="component" value="Unassembled WGS sequence"/>
</dbReference>
<dbReference type="HOGENOM" id="CLU_2465128_0_0_9"/>
<evidence type="ECO:0000313" key="1">
    <source>
        <dbReference type="EMBL" id="EEW51389.1"/>
    </source>
</evidence>
<protein>
    <submittedName>
        <fullName evidence="1">Uncharacterized protein</fullName>
    </submittedName>
</protein>
<evidence type="ECO:0000313" key="2">
    <source>
        <dbReference type="Proteomes" id="UP000004115"/>
    </source>
</evidence>
<reference evidence="1 2" key="1">
    <citation type="submission" date="2009-09" db="EMBL/GenBank/DDBJ databases">
        <authorList>
            <person name="Qin X."/>
            <person name="Bachman B."/>
            <person name="Battles P."/>
            <person name="Bell A."/>
            <person name="Bess C."/>
            <person name="Bickham C."/>
            <person name="Chaboub L."/>
            <person name="Chen D."/>
            <person name="Coyle M."/>
            <person name="Deiros D.R."/>
            <person name="Dinh H."/>
            <person name="Forbes L."/>
            <person name="Fowler G."/>
            <person name="Francisco L."/>
            <person name="Fu Q."/>
            <person name="Gubbala S."/>
            <person name="Hale W."/>
            <person name="Han Y."/>
            <person name="Hemphill L."/>
            <person name="Highlander S.K."/>
            <person name="Hirani K."/>
            <person name="Hogues M."/>
            <person name="Jackson L."/>
            <person name="Jakkamsetti A."/>
            <person name="Javaid M."/>
            <person name="Jiang H."/>
            <person name="Korchina V."/>
            <person name="Kovar C."/>
            <person name="Lara F."/>
            <person name="Lee S."/>
            <person name="Mata R."/>
            <person name="Mathew T."/>
            <person name="Moen C."/>
            <person name="Morales K."/>
            <person name="Munidasa M."/>
            <person name="Nazareth L."/>
            <person name="Ngo R."/>
            <person name="Nguyen L."/>
            <person name="Okwuonu G."/>
            <person name="Ongeri F."/>
            <person name="Patil S."/>
            <person name="Petrosino J."/>
            <person name="Pham C."/>
            <person name="Pham P."/>
            <person name="Pu L.-L."/>
            <person name="Puazo M."/>
            <person name="Raj R."/>
            <person name="Reid J."/>
            <person name="Rouhana J."/>
            <person name="Saada N."/>
            <person name="Shang Y."/>
            <person name="Simmons D."/>
            <person name="Thornton R."/>
            <person name="Warren J."/>
            <person name="Weissenberger G."/>
            <person name="Zhang J."/>
            <person name="Zhang L."/>
            <person name="Zhou C."/>
            <person name="Zhu D."/>
            <person name="Muzny D."/>
            <person name="Worley K."/>
            <person name="Gibbs R."/>
        </authorList>
    </citation>
    <scope>NUCLEOTIDE SEQUENCE [LARGE SCALE GENOMIC DNA]</scope>
    <source>
        <strain evidence="1 2">DSM 13335</strain>
    </source>
</reference>
<name>C8PDP4_9LACO</name>
<dbReference type="RefSeq" id="WP_006730047.1">
    <property type="nucleotide sequence ID" value="NZ_GG700812.1"/>
</dbReference>
<keyword evidence="2" id="KW-1185">Reference proteome</keyword>
<comment type="caution">
    <text evidence="1">The sequence shown here is derived from an EMBL/GenBank/DDBJ whole genome shotgun (WGS) entry which is preliminary data.</text>
</comment>
<accession>C8PDP4</accession>
<organism evidence="1 2">
    <name type="scientific">Lactobacillus iners DSM 13335</name>
    <dbReference type="NCBI Taxonomy" id="525328"/>
    <lineage>
        <taxon>Bacteria</taxon>
        <taxon>Bacillati</taxon>
        <taxon>Bacillota</taxon>
        <taxon>Bacilli</taxon>
        <taxon>Lactobacillales</taxon>
        <taxon>Lactobacillaceae</taxon>
        <taxon>Lactobacillus</taxon>
    </lineage>
</organism>
<dbReference type="OrthoDB" id="9765386at2"/>
<proteinExistence type="predicted"/>
<dbReference type="EMBL" id="ACLN01000021">
    <property type="protein sequence ID" value="EEW51389.1"/>
    <property type="molecule type" value="Genomic_DNA"/>
</dbReference>
<sequence>MLLTKSISFHVSATINVTVGDFSKNVWANVDTLKANLDGLLSTAIIRGDNPRELIKYLKPLVKETVLNKRYAAERIARTESARVQYKA</sequence>